<protein>
    <submittedName>
        <fullName evidence="1">Uncharacterized protein</fullName>
    </submittedName>
</protein>
<dbReference type="PATRIC" id="fig|1489064.4.peg.3565"/>
<dbReference type="STRING" id="1489064.WH96_11300"/>
<gene>
    <name evidence="1" type="ORF">WH96_11300</name>
</gene>
<proteinExistence type="predicted"/>
<reference evidence="1 2" key="1">
    <citation type="submission" date="2015-03" db="EMBL/GenBank/DDBJ databases">
        <title>Genome Sequence of Kiloniella spongiae MEBiC09566, isolated from a marine sponge.</title>
        <authorList>
            <person name="Shao Z."/>
            <person name="Wang L."/>
            <person name="Li X."/>
        </authorList>
    </citation>
    <scope>NUCLEOTIDE SEQUENCE [LARGE SCALE GENOMIC DNA]</scope>
    <source>
        <strain evidence="1 2">MEBiC09566</strain>
    </source>
</reference>
<evidence type="ECO:0000313" key="2">
    <source>
        <dbReference type="Proteomes" id="UP000035444"/>
    </source>
</evidence>
<dbReference type="Proteomes" id="UP000035444">
    <property type="component" value="Unassembled WGS sequence"/>
</dbReference>
<keyword evidence="2" id="KW-1185">Reference proteome</keyword>
<accession>A0A0H2MJT7</accession>
<organism evidence="1 2">
    <name type="scientific">Kiloniella spongiae</name>
    <dbReference type="NCBI Taxonomy" id="1489064"/>
    <lineage>
        <taxon>Bacteria</taxon>
        <taxon>Pseudomonadati</taxon>
        <taxon>Pseudomonadota</taxon>
        <taxon>Alphaproteobacteria</taxon>
        <taxon>Rhodospirillales</taxon>
        <taxon>Kiloniellaceae</taxon>
        <taxon>Kiloniella</taxon>
    </lineage>
</organism>
<sequence>MWAGRALKPIAKPVLDGFSKGVQAAQPLVKQGLDKFGSLVVNLTDQASKRLIDRTFTVRSLPEPLGLYTKRVLKRQLDDPRYHGFPYSFDNLILKTTPIMKPKGYRLYQYPGYALGDNKLNKGVYELGVRIDGVINHRVFRPNGS</sequence>
<name>A0A0H2MJT7_9PROT</name>
<dbReference type="EMBL" id="LAQL01000006">
    <property type="protein sequence ID" value="KLN61002.1"/>
    <property type="molecule type" value="Genomic_DNA"/>
</dbReference>
<dbReference type="AlphaFoldDB" id="A0A0H2MJT7"/>
<evidence type="ECO:0000313" key="1">
    <source>
        <dbReference type="EMBL" id="KLN61002.1"/>
    </source>
</evidence>
<comment type="caution">
    <text evidence="1">The sequence shown here is derived from an EMBL/GenBank/DDBJ whole genome shotgun (WGS) entry which is preliminary data.</text>
</comment>